<proteinExistence type="predicted"/>
<dbReference type="AlphaFoldDB" id="A0A1H4A381"/>
<evidence type="ECO:0000313" key="1">
    <source>
        <dbReference type="EMBL" id="SEA30238.1"/>
    </source>
</evidence>
<keyword evidence="2" id="KW-1185">Reference proteome</keyword>
<dbReference type="EMBL" id="FNQO01000003">
    <property type="protein sequence ID" value="SEA30238.1"/>
    <property type="molecule type" value="Genomic_DNA"/>
</dbReference>
<protein>
    <submittedName>
        <fullName evidence="1">Uncharacterized protein</fullName>
    </submittedName>
</protein>
<organism evidence="1 2">
    <name type="scientific">Microbulbifer marinus</name>
    <dbReference type="NCBI Taxonomy" id="658218"/>
    <lineage>
        <taxon>Bacteria</taxon>
        <taxon>Pseudomonadati</taxon>
        <taxon>Pseudomonadota</taxon>
        <taxon>Gammaproteobacteria</taxon>
        <taxon>Cellvibrionales</taxon>
        <taxon>Microbulbiferaceae</taxon>
        <taxon>Microbulbifer</taxon>
    </lineage>
</organism>
<reference evidence="2" key="1">
    <citation type="submission" date="2016-10" db="EMBL/GenBank/DDBJ databases">
        <authorList>
            <person name="Varghese N."/>
            <person name="Submissions S."/>
        </authorList>
    </citation>
    <scope>NUCLEOTIDE SEQUENCE [LARGE SCALE GENOMIC DNA]</scope>
    <source>
        <strain evidence="2">CGMCC 1.10657</strain>
    </source>
</reference>
<accession>A0A1H4A381</accession>
<dbReference type="STRING" id="658218.SAMN05216562_2506"/>
<dbReference type="Proteomes" id="UP000198658">
    <property type="component" value="Unassembled WGS sequence"/>
</dbReference>
<evidence type="ECO:0000313" key="2">
    <source>
        <dbReference type="Proteomes" id="UP000198658"/>
    </source>
</evidence>
<name>A0A1H4A381_9GAMM</name>
<gene>
    <name evidence="1" type="ORF">SAMN05216562_2506</name>
</gene>
<sequence>MLQHSDNAKGTVKSAQPEEFLLWSATDTKGVTLKGVMISTGVRE</sequence>